<feature type="compositionally biased region" description="Acidic residues" evidence="1">
    <location>
        <begin position="83"/>
        <end position="98"/>
    </location>
</feature>
<feature type="region of interest" description="Disordered" evidence="1">
    <location>
        <begin position="16"/>
        <end position="157"/>
    </location>
</feature>
<feature type="compositionally biased region" description="Basic and acidic residues" evidence="1">
    <location>
        <begin position="36"/>
        <end position="61"/>
    </location>
</feature>
<gene>
    <name evidence="2" type="ORF">FACUT_8435</name>
</gene>
<keyword evidence="3" id="KW-1185">Reference proteome</keyword>
<dbReference type="AlphaFoldDB" id="A0A8H4JMR8"/>
<accession>A0A8H4JMR8</accession>
<name>A0A8H4JMR8_9HYPO</name>
<feature type="compositionally biased region" description="Basic residues" evidence="1">
    <location>
        <begin position="122"/>
        <end position="137"/>
    </location>
</feature>
<dbReference type="OrthoDB" id="5106541at2759"/>
<reference evidence="2 3" key="1">
    <citation type="submission" date="2020-01" db="EMBL/GenBank/DDBJ databases">
        <title>Identification and distribution of gene clusters putatively required for synthesis of sphingolipid metabolism inhibitors in phylogenetically diverse species of the filamentous fungus Fusarium.</title>
        <authorList>
            <person name="Kim H.-S."/>
            <person name="Busman M."/>
            <person name="Brown D.W."/>
            <person name="Divon H."/>
            <person name="Uhlig S."/>
            <person name="Proctor R.H."/>
        </authorList>
    </citation>
    <scope>NUCLEOTIDE SEQUENCE [LARGE SCALE GENOMIC DNA]</scope>
    <source>
        <strain evidence="2 3">NRRL 13308</strain>
    </source>
</reference>
<sequence>MQVFLLSLAGCLKSTVDSRNALETQPDSTTQQRHSKTTEAKTSDLTDSLDHYTKMPSRSENDFGDDDEYRTEDNENDPHSGEEECEDEDAEAQTEEEPELRSTRQSLKRRATVSPPSAPPGAKKRGRGRPKGSKNKPKAVLQDPTALGKATPKEKKLSKAKLKSMTELRRAQLAALTYDTPITFARMEAHVGPDVASFDAGWTRADERVIGYHESAEKRDICAVDKGRHDPQLLLWKYCLSVCQRSPFDILSPRRGFCYLPSKEDTSMVVWSKEFCRDLTDILSNRIWNGDIGLLVLVLQYAVICRKDDRRLWEVPLTRFRGSPTDLLREELQASTEPLQTSIHELSLVRHGRNEMSGAQALEAIAACCSAPFQDL</sequence>
<comment type="caution">
    <text evidence="2">The sequence shown here is derived from an EMBL/GenBank/DDBJ whole genome shotgun (WGS) entry which is preliminary data.</text>
</comment>
<feature type="compositionally biased region" description="Basic and acidic residues" evidence="1">
    <location>
        <begin position="71"/>
        <end position="82"/>
    </location>
</feature>
<evidence type="ECO:0000256" key="1">
    <source>
        <dbReference type="SAM" id="MobiDB-lite"/>
    </source>
</evidence>
<organism evidence="2 3">
    <name type="scientific">Fusarium acutatum</name>
    <dbReference type="NCBI Taxonomy" id="78861"/>
    <lineage>
        <taxon>Eukaryota</taxon>
        <taxon>Fungi</taxon>
        <taxon>Dikarya</taxon>
        <taxon>Ascomycota</taxon>
        <taxon>Pezizomycotina</taxon>
        <taxon>Sordariomycetes</taxon>
        <taxon>Hypocreomycetidae</taxon>
        <taxon>Hypocreales</taxon>
        <taxon>Nectriaceae</taxon>
        <taxon>Fusarium</taxon>
        <taxon>Fusarium fujikuroi species complex</taxon>
    </lineage>
</organism>
<dbReference type="Proteomes" id="UP000536711">
    <property type="component" value="Unassembled WGS sequence"/>
</dbReference>
<dbReference type="EMBL" id="JAADJF010000237">
    <property type="protein sequence ID" value="KAF4432169.1"/>
    <property type="molecule type" value="Genomic_DNA"/>
</dbReference>
<proteinExistence type="predicted"/>
<evidence type="ECO:0000313" key="3">
    <source>
        <dbReference type="Proteomes" id="UP000536711"/>
    </source>
</evidence>
<feature type="compositionally biased region" description="Polar residues" evidence="1">
    <location>
        <begin position="16"/>
        <end position="32"/>
    </location>
</feature>
<protein>
    <submittedName>
        <fullName evidence="2">Uncharacterized protein</fullName>
    </submittedName>
</protein>
<evidence type="ECO:0000313" key="2">
    <source>
        <dbReference type="EMBL" id="KAF4432169.1"/>
    </source>
</evidence>